<dbReference type="NCBIfam" id="NF004079">
    <property type="entry name" value="PRK05584.1"/>
    <property type="match status" value="1"/>
</dbReference>
<dbReference type="CDD" id="cd09008">
    <property type="entry name" value="MTAN"/>
    <property type="match status" value="1"/>
</dbReference>
<dbReference type="EMBL" id="JAUNQW010000011">
    <property type="protein sequence ID" value="MDO5457424.1"/>
    <property type="molecule type" value="Genomic_DNA"/>
</dbReference>
<keyword evidence="9" id="KW-1185">Reference proteome</keyword>
<evidence type="ECO:0000313" key="8">
    <source>
        <dbReference type="EMBL" id="MDO5457424.1"/>
    </source>
</evidence>
<dbReference type="GO" id="GO:0005829">
    <property type="term" value="C:cytosol"/>
    <property type="evidence" value="ECO:0007669"/>
    <property type="project" value="TreeGrafter"/>
</dbReference>
<evidence type="ECO:0000256" key="1">
    <source>
        <dbReference type="ARBA" id="ARBA00004945"/>
    </source>
</evidence>
<dbReference type="InterPro" id="IPR010049">
    <property type="entry name" value="MTA_SAH_Nsdase"/>
</dbReference>
<dbReference type="GO" id="GO:0019509">
    <property type="term" value="P:L-methionine salvage from methylthioadenosine"/>
    <property type="evidence" value="ECO:0007669"/>
    <property type="project" value="InterPro"/>
</dbReference>
<dbReference type="GO" id="GO:0019284">
    <property type="term" value="P:L-methionine salvage from S-adenosylmethionine"/>
    <property type="evidence" value="ECO:0007669"/>
    <property type="project" value="TreeGrafter"/>
</dbReference>
<evidence type="ECO:0000256" key="4">
    <source>
        <dbReference type="ARBA" id="ARBA00022801"/>
    </source>
</evidence>
<evidence type="ECO:0000259" key="7">
    <source>
        <dbReference type="Pfam" id="PF01048"/>
    </source>
</evidence>
<comment type="caution">
    <text evidence="8">The sequence shown here is derived from an EMBL/GenBank/DDBJ whole genome shotgun (WGS) entry which is preliminary data.</text>
</comment>
<comment type="catalytic activity">
    <reaction evidence="6">
        <text>5'-deoxyadenosine + H2O = 5-deoxy-D-ribose + adenine</text>
        <dbReference type="Rhea" id="RHEA:29859"/>
        <dbReference type="ChEBI" id="CHEBI:15377"/>
        <dbReference type="ChEBI" id="CHEBI:16708"/>
        <dbReference type="ChEBI" id="CHEBI:17319"/>
        <dbReference type="ChEBI" id="CHEBI:149540"/>
        <dbReference type="EC" id="3.2.2.9"/>
    </reaction>
    <physiologicalReaction direction="left-to-right" evidence="6">
        <dbReference type="Rhea" id="RHEA:29860"/>
    </physiologicalReaction>
</comment>
<dbReference type="GO" id="GO:0009164">
    <property type="term" value="P:nucleoside catabolic process"/>
    <property type="evidence" value="ECO:0007669"/>
    <property type="project" value="InterPro"/>
</dbReference>
<dbReference type="GO" id="GO:0008930">
    <property type="term" value="F:methylthioadenosine nucleosidase activity"/>
    <property type="evidence" value="ECO:0007669"/>
    <property type="project" value="InterPro"/>
</dbReference>
<dbReference type="InterPro" id="IPR000845">
    <property type="entry name" value="Nucleoside_phosphorylase_d"/>
</dbReference>
<dbReference type="FunFam" id="3.40.50.1580:FF:000001">
    <property type="entry name" value="MTA/SAH nucleosidase family protein"/>
    <property type="match status" value="1"/>
</dbReference>
<organism evidence="8 9">
    <name type="scientific">Atopococcus tabaci</name>
    <dbReference type="NCBI Taxonomy" id="269774"/>
    <lineage>
        <taxon>Bacteria</taxon>
        <taxon>Bacillati</taxon>
        <taxon>Bacillota</taxon>
        <taxon>Bacilli</taxon>
        <taxon>Lactobacillales</taxon>
        <taxon>Carnobacteriaceae</taxon>
        <taxon>Atopococcus</taxon>
    </lineage>
</organism>
<dbReference type="Proteomes" id="UP001171751">
    <property type="component" value="Unassembled WGS sequence"/>
</dbReference>
<keyword evidence="3" id="KW-0028">Amino-acid biosynthesis</keyword>
<evidence type="ECO:0000256" key="3">
    <source>
        <dbReference type="ARBA" id="ARBA00022605"/>
    </source>
</evidence>
<sequence>MRKLGIIAAMEEELRIIKNRIENKVQVDAAHMSFYTGCIEGQDLVIVQSGIGKVNAAMAAVILVEKFGVDMIINTGSAGSLTDELEQGDLVVSNQLSYHDVDATAFGYVMGQVPQMPLYYKSDPELNEKIKEAARKTDWNVVFGEILTSDSFIADPKAIEKIKDKFSYALVTEMEGTAIAQVAFQYDLPFTVVRAVSDSADGQAAQSFDEFIIEAGRKSAGMVLKYISEGV</sequence>
<dbReference type="InterPro" id="IPR035994">
    <property type="entry name" value="Nucleoside_phosphorylase_sf"/>
</dbReference>
<gene>
    <name evidence="8" type="ORF">Q4F26_03680</name>
</gene>
<dbReference type="GO" id="GO:0008782">
    <property type="term" value="F:adenosylhomocysteine nucleosidase activity"/>
    <property type="evidence" value="ECO:0007669"/>
    <property type="project" value="UniProtKB-EC"/>
</dbReference>
<dbReference type="NCBIfam" id="TIGR01704">
    <property type="entry name" value="MTA_SAH-Nsdase"/>
    <property type="match status" value="1"/>
</dbReference>
<evidence type="ECO:0000256" key="6">
    <source>
        <dbReference type="ARBA" id="ARBA00050313"/>
    </source>
</evidence>
<evidence type="ECO:0000313" key="9">
    <source>
        <dbReference type="Proteomes" id="UP001171751"/>
    </source>
</evidence>
<keyword evidence="5" id="KW-0486">Methionine biosynthesis</keyword>
<keyword evidence="8" id="KW-0326">Glycosidase</keyword>
<protein>
    <recommendedName>
        <fullName evidence="2">adenosylhomocysteine nucleosidase</fullName>
        <ecNumber evidence="2">3.2.2.9</ecNumber>
    </recommendedName>
</protein>
<dbReference type="PANTHER" id="PTHR46832:SF1">
    <property type="entry name" value="5'-METHYLTHIOADENOSINE_S-ADENOSYLHOMOCYSTEINE NUCLEOSIDASE"/>
    <property type="match status" value="1"/>
</dbReference>
<reference evidence="8" key="1">
    <citation type="submission" date="2023-07" db="EMBL/GenBank/DDBJ databases">
        <title>Between Cages and Wild: Unraveling the Impact of Captivity on Animal Microbiomes and Antimicrobial Resistance.</title>
        <authorList>
            <person name="Schmartz G.P."/>
            <person name="Rehner J."/>
            <person name="Schuff M.J."/>
            <person name="Becker S.L."/>
            <person name="Kravczyk M."/>
            <person name="Gurevich A."/>
            <person name="Francke R."/>
            <person name="Mueller R."/>
            <person name="Keller V."/>
            <person name="Keller A."/>
        </authorList>
    </citation>
    <scope>NUCLEOTIDE SEQUENCE</scope>
    <source>
        <strain evidence="8">S39M_St_73</strain>
    </source>
</reference>
<proteinExistence type="predicted"/>
<accession>A0AA43ZS45</accession>
<keyword evidence="4 8" id="KW-0378">Hydrolase</keyword>
<name>A0AA43ZS45_9LACT</name>
<dbReference type="AlphaFoldDB" id="A0AA43ZS45"/>
<comment type="pathway">
    <text evidence="1">Amino-acid biosynthesis; L-methionine biosynthesis via salvage pathway; S-methyl-5-thio-alpha-D-ribose 1-phosphate from S-methyl-5'-thioadenosine (hydrolase route): step 1/2.</text>
</comment>
<feature type="domain" description="Nucleoside phosphorylase" evidence="7">
    <location>
        <begin position="3"/>
        <end position="227"/>
    </location>
</feature>
<dbReference type="Pfam" id="PF01048">
    <property type="entry name" value="PNP_UDP_1"/>
    <property type="match status" value="1"/>
</dbReference>
<dbReference type="Gene3D" id="3.40.50.1580">
    <property type="entry name" value="Nucleoside phosphorylase domain"/>
    <property type="match status" value="1"/>
</dbReference>
<evidence type="ECO:0000256" key="5">
    <source>
        <dbReference type="ARBA" id="ARBA00023167"/>
    </source>
</evidence>
<evidence type="ECO:0000256" key="2">
    <source>
        <dbReference type="ARBA" id="ARBA00011974"/>
    </source>
</evidence>
<dbReference type="PANTHER" id="PTHR46832">
    <property type="entry name" value="5'-METHYLTHIOADENOSINE/S-ADENOSYLHOMOCYSTEINE NUCLEOSIDASE"/>
    <property type="match status" value="1"/>
</dbReference>
<dbReference type="EC" id="3.2.2.9" evidence="2"/>
<dbReference type="SUPFAM" id="SSF53167">
    <property type="entry name" value="Purine and uridine phosphorylases"/>
    <property type="match status" value="1"/>
</dbReference>